<keyword evidence="3 10" id="KW-0328">Glycosyltransferase</keyword>
<dbReference type="EMBL" id="GL732534">
    <property type="protein sequence ID" value="EFX84555.1"/>
    <property type="molecule type" value="Genomic_DNA"/>
</dbReference>
<keyword evidence="6" id="KW-0735">Signal-anchor</keyword>
<dbReference type="AlphaFoldDB" id="E9G7W7"/>
<dbReference type="OMA" id="YPARSDK"/>
<evidence type="ECO:0000256" key="1">
    <source>
        <dbReference type="ARBA" id="ARBA00004323"/>
    </source>
</evidence>
<evidence type="ECO:0000256" key="7">
    <source>
        <dbReference type="ARBA" id="ARBA00022989"/>
    </source>
</evidence>
<dbReference type="EC" id="2.4.1.-" evidence="10"/>
<keyword evidence="7" id="KW-1133">Transmembrane helix</keyword>
<evidence type="ECO:0000313" key="11">
    <source>
        <dbReference type="EMBL" id="EFX84555.1"/>
    </source>
</evidence>
<dbReference type="InterPro" id="IPR002659">
    <property type="entry name" value="Glyco_trans_31"/>
</dbReference>
<dbReference type="PhylomeDB" id="E9G7W7"/>
<keyword evidence="4" id="KW-0808">Transferase</keyword>
<sequence>MAIFNQQWQRRPRPASSHQFYPSNWTLVNLKNFEFLLNSDACGTRQIDLLVIVTSHPGHVALRNAFRRALPIEALQTFNITRVFLLAQINPIQTGYHLVDQHVIEEEYINYNDIVQGDFIESYHNLSYKHVLGLKYSAHYCSQAQLILKKDDDIAVDLFQLLDLVRSKLLTGLQIVGAVLTGDEQNPVRDKASKYYVSRDYYAPSKYPPFVSGWAYVTTVQAASQLVRHSESSPFFWIDDIYVTGMLAALSGVNLVDIRTRFTVFVDHLKCCLRNHPNTVACDFFIVPSGDYAELVEAFHRQSLRCRIDSCRTATLEESSDKPSFCVITNIRSQTYNKMDGRIIYGQIIAVYCCRI</sequence>
<dbReference type="KEGG" id="dpx:DAPPUDRAFT_238959"/>
<dbReference type="Pfam" id="PF01762">
    <property type="entry name" value="Galactosyl_T"/>
    <property type="match status" value="1"/>
</dbReference>
<dbReference type="Gene3D" id="3.90.550.50">
    <property type="match status" value="1"/>
</dbReference>
<comment type="subcellular location">
    <subcellularLocation>
        <location evidence="1 10">Golgi apparatus membrane</location>
        <topology evidence="1 10">Single-pass type II membrane protein</topology>
    </subcellularLocation>
</comment>
<dbReference type="PANTHER" id="PTHR11214:SF235">
    <property type="entry name" value="HEXOSYLTRANSFERASE"/>
    <property type="match status" value="1"/>
</dbReference>
<dbReference type="GO" id="GO:0000139">
    <property type="term" value="C:Golgi membrane"/>
    <property type="evidence" value="ECO:0000318"/>
    <property type="project" value="GO_Central"/>
</dbReference>
<dbReference type="FunFam" id="3.90.550.50:FF:000101">
    <property type="entry name" value="Hexosyltransferase"/>
    <property type="match status" value="1"/>
</dbReference>
<evidence type="ECO:0000256" key="3">
    <source>
        <dbReference type="ARBA" id="ARBA00022676"/>
    </source>
</evidence>
<reference evidence="11 12" key="1">
    <citation type="journal article" date="2011" name="Science">
        <title>The ecoresponsive genome of Daphnia pulex.</title>
        <authorList>
            <person name="Colbourne J.K."/>
            <person name="Pfrender M.E."/>
            <person name="Gilbert D."/>
            <person name="Thomas W.K."/>
            <person name="Tucker A."/>
            <person name="Oakley T.H."/>
            <person name="Tokishita S."/>
            <person name="Aerts A."/>
            <person name="Arnold G.J."/>
            <person name="Basu M.K."/>
            <person name="Bauer D.J."/>
            <person name="Caceres C.E."/>
            <person name="Carmel L."/>
            <person name="Casola C."/>
            <person name="Choi J.H."/>
            <person name="Detter J.C."/>
            <person name="Dong Q."/>
            <person name="Dusheyko S."/>
            <person name="Eads B.D."/>
            <person name="Frohlich T."/>
            <person name="Geiler-Samerotte K.A."/>
            <person name="Gerlach D."/>
            <person name="Hatcher P."/>
            <person name="Jogdeo S."/>
            <person name="Krijgsveld J."/>
            <person name="Kriventseva E.V."/>
            <person name="Kultz D."/>
            <person name="Laforsch C."/>
            <person name="Lindquist E."/>
            <person name="Lopez J."/>
            <person name="Manak J.R."/>
            <person name="Muller J."/>
            <person name="Pangilinan J."/>
            <person name="Patwardhan R.P."/>
            <person name="Pitluck S."/>
            <person name="Pritham E.J."/>
            <person name="Rechtsteiner A."/>
            <person name="Rho M."/>
            <person name="Rogozin I.B."/>
            <person name="Sakarya O."/>
            <person name="Salamov A."/>
            <person name="Schaack S."/>
            <person name="Shapiro H."/>
            <person name="Shiga Y."/>
            <person name="Skalitzky C."/>
            <person name="Smith Z."/>
            <person name="Souvorov A."/>
            <person name="Sung W."/>
            <person name="Tang Z."/>
            <person name="Tsuchiya D."/>
            <person name="Tu H."/>
            <person name="Vos H."/>
            <person name="Wang M."/>
            <person name="Wolf Y.I."/>
            <person name="Yamagata H."/>
            <person name="Yamada T."/>
            <person name="Ye Y."/>
            <person name="Shaw J.R."/>
            <person name="Andrews J."/>
            <person name="Crease T.J."/>
            <person name="Tang H."/>
            <person name="Lucas S.M."/>
            <person name="Robertson H.M."/>
            <person name="Bork P."/>
            <person name="Koonin E.V."/>
            <person name="Zdobnov E.M."/>
            <person name="Grigoriev I.V."/>
            <person name="Lynch M."/>
            <person name="Boore J.L."/>
        </authorList>
    </citation>
    <scope>NUCLEOTIDE SEQUENCE [LARGE SCALE GENOMIC DNA]</scope>
</reference>
<dbReference type="FunCoup" id="E9G7W7">
    <property type="interactions" value="40"/>
</dbReference>
<dbReference type="GO" id="GO:0016758">
    <property type="term" value="F:hexosyltransferase activity"/>
    <property type="evidence" value="ECO:0007669"/>
    <property type="project" value="InterPro"/>
</dbReference>
<dbReference type="GO" id="GO:0016757">
    <property type="term" value="F:glycosyltransferase activity"/>
    <property type="evidence" value="ECO:0000318"/>
    <property type="project" value="GO_Central"/>
</dbReference>
<dbReference type="PANTHER" id="PTHR11214">
    <property type="entry name" value="BETA-1,3-N-ACETYLGLUCOSAMINYLTRANSFERASE"/>
    <property type="match status" value="1"/>
</dbReference>
<accession>E9G7W7</accession>
<dbReference type="InParanoid" id="E9G7W7"/>
<dbReference type="GO" id="GO:0006493">
    <property type="term" value="P:protein O-linked glycosylation"/>
    <property type="evidence" value="ECO:0000318"/>
    <property type="project" value="GO_Central"/>
</dbReference>
<keyword evidence="9" id="KW-0472">Membrane</keyword>
<evidence type="ECO:0000313" key="12">
    <source>
        <dbReference type="Proteomes" id="UP000000305"/>
    </source>
</evidence>
<dbReference type="OrthoDB" id="2139606at2759"/>
<organism evidence="11 12">
    <name type="scientific">Daphnia pulex</name>
    <name type="common">Water flea</name>
    <dbReference type="NCBI Taxonomy" id="6669"/>
    <lineage>
        <taxon>Eukaryota</taxon>
        <taxon>Metazoa</taxon>
        <taxon>Ecdysozoa</taxon>
        <taxon>Arthropoda</taxon>
        <taxon>Crustacea</taxon>
        <taxon>Branchiopoda</taxon>
        <taxon>Diplostraca</taxon>
        <taxon>Cladocera</taxon>
        <taxon>Anomopoda</taxon>
        <taxon>Daphniidae</taxon>
        <taxon>Daphnia</taxon>
    </lineage>
</organism>
<evidence type="ECO:0000256" key="4">
    <source>
        <dbReference type="ARBA" id="ARBA00022679"/>
    </source>
</evidence>
<keyword evidence="8 10" id="KW-0333">Golgi apparatus</keyword>
<dbReference type="Proteomes" id="UP000000305">
    <property type="component" value="Unassembled WGS sequence"/>
</dbReference>
<protein>
    <recommendedName>
        <fullName evidence="10">Hexosyltransferase</fullName>
        <ecNumber evidence="10">2.4.1.-</ecNumber>
    </recommendedName>
</protein>
<evidence type="ECO:0000256" key="5">
    <source>
        <dbReference type="ARBA" id="ARBA00022692"/>
    </source>
</evidence>
<dbReference type="HOGENOM" id="CLU_036849_0_0_1"/>
<keyword evidence="5" id="KW-0812">Transmembrane</keyword>
<evidence type="ECO:0000256" key="8">
    <source>
        <dbReference type="ARBA" id="ARBA00023034"/>
    </source>
</evidence>
<name>E9G7W7_DAPPU</name>
<evidence type="ECO:0000256" key="2">
    <source>
        <dbReference type="ARBA" id="ARBA00008661"/>
    </source>
</evidence>
<keyword evidence="12" id="KW-1185">Reference proteome</keyword>
<evidence type="ECO:0000256" key="10">
    <source>
        <dbReference type="RuleBase" id="RU363063"/>
    </source>
</evidence>
<dbReference type="eggNOG" id="KOG2287">
    <property type="taxonomic scope" value="Eukaryota"/>
</dbReference>
<evidence type="ECO:0000256" key="6">
    <source>
        <dbReference type="ARBA" id="ARBA00022968"/>
    </source>
</evidence>
<evidence type="ECO:0000256" key="9">
    <source>
        <dbReference type="ARBA" id="ARBA00023136"/>
    </source>
</evidence>
<comment type="similarity">
    <text evidence="2 10">Belongs to the glycosyltransferase 31 family.</text>
</comment>
<gene>
    <name evidence="11" type="ORF">DAPPUDRAFT_238959</name>
</gene>
<proteinExistence type="inferred from homology"/>